<keyword evidence="3" id="KW-1185">Reference proteome</keyword>
<dbReference type="AlphaFoldDB" id="A0A8H7RS02"/>
<reference evidence="2" key="1">
    <citation type="submission" date="2020-12" db="EMBL/GenBank/DDBJ databases">
        <title>Metabolic potential, ecology and presence of endohyphal bacteria is reflected in genomic diversity of Mucoromycotina.</title>
        <authorList>
            <person name="Muszewska A."/>
            <person name="Okrasinska A."/>
            <person name="Steczkiewicz K."/>
            <person name="Drgas O."/>
            <person name="Orlowska M."/>
            <person name="Perlinska-Lenart U."/>
            <person name="Aleksandrzak-Piekarczyk T."/>
            <person name="Szatraj K."/>
            <person name="Zielenkiewicz U."/>
            <person name="Pilsyk S."/>
            <person name="Malc E."/>
            <person name="Mieczkowski P."/>
            <person name="Kruszewska J.S."/>
            <person name="Biernat P."/>
            <person name="Pawlowska J."/>
        </authorList>
    </citation>
    <scope>NUCLEOTIDE SEQUENCE</scope>
    <source>
        <strain evidence="2">CBS 226.32</strain>
    </source>
</reference>
<dbReference type="GO" id="GO:0006629">
    <property type="term" value="P:lipid metabolic process"/>
    <property type="evidence" value="ECO:0007669"/>
    <property type="project" value="InterPro"/>
</dbReference>
<dbReference type="PANTHER" id="PTHR43805:SF1">
    <property type="entry name" value="GP-PDE DOMAIN-CONTAINING PROTEIN"/>
    <property type="match status" value="1"/>
</dbReference>
<dbReference type="InterPro" id="IPR030395">
    <property type="entry name" value="GP_PDE_dom"/>
</dbReference>
<evidence type="ECO:0000313" key="2">
    <source>
        <dbReference type="EMBL" id="KAG2214723.1"/>
    </source>
</evidence>
<accession>A0A8H7RS02</accession>
<dbReference type="Pfam" id="PF03009">
    <property type="entry name" value="GDPD"/>
    <property type="match status" value="1"/>
</dbReference>
<dbReference type="PANTHER" id="PTHR43805">
    <property type="entry name" value="GLYCEROPHOSPHORYL DIESTER PHOSPHODIESTERASE"/>
    <property type="match status" value="1"/>
</dbReference>
<organism evidence="2 3">
    <name type="scientific">Mucor plumbeus</name>
    <dbReference type="NCBI Taxonomy" id="97098"/>
    <lineage>
        <taxon>Eukaryota</taxon>
        <taxon>Fungi</taxon>
        <taxon>Fungi incertae sedis</taxon>
        <taxon>Mucoromycota</taxon>
        <taxon>Mucoromycotina</taxon>
        <taxon>Mucoromycetes</taxon>
        <taxon>Mucorales</taxon>
        <taxon>Mucorineae</taxon>
        <taxon>Mucoraceae</taxon>
        <taxon>Mucor</taxon>
    </lineage>
</organism>
<feature type="domain" description="GP-PDE" evidence="1">
    <location>
        <begin position="17"/>
        <end position="254"/>
    </location>
</feature>
<dbReference type="SUPFAM" id="SSF51695">
    <property type="entry name" value="PLC-like phosphodiesterases"/>
    <property type="match status" value="1"/>
</dbReference>
<dbReference type="PROSITE" id="PS51704">
    <property type="entry name" value="GP_PDE"/>
    <property type="match status" value="1"/>
</dbReference>
<gene>
    <name evidence="2" type="ORF">INT46_000942</name>
</gene>
<comment type="caution">
    <text evidence="2">The sequence shown here is derived from an EMBL/GenBank/DDBJ whole genome shotgun (WGS) entry which is preliminary data.</text>
</comment>
<protein>
    <recommendedName>
        <fullName evidence="1">GP-PDE domain-containing protein</fullName>
    </recommendedName>
</protein>
<dbReference type="InterPro" id="IPR017946">
    <property type="entry name" value="PLC-like_Pdiesterase_TIM-brl"/>
</dbReference>
<evidence type="ECO:0000313" key="3">
    <source>
        <dbReference type="Proteomes" id="UP000650833"/>
    </source>
</evidence>
<dbReference type="GO" id="GO:0008081">
    <property type="term" value="F:phosphoric diester hydrolase activity"/>
    <property type="evidence" value="ECO:0007669"/>
    <property type="project" value="InterPro"/>
</dbReference>
<name>A0A8H7RS02_9FUNG</name>
<dbReference type="EMBL" id="JAEPRC010000021">
    <property type="protein sequence ID" value="KAG2214723.1"/>
    <property type="molecule type" value="Genomic_DNA"/>
</dbReference>
<evidence type="ECO:0000259" key="1">
    <source>
        <dbReference type="PROSITE" id="PS51704"/>
    </source>
</evidence>
<sequence>MTDSINTQEPKFEIHIPDVIAHRGFSAENPENTLISYENAVKAGTSALEGDIRLSKDNEIVMMHDLTLNRTSTGLGPVRNQNWHGYIDGITTKAEPAQPIPRFNDVLDFLIRPEISEGRKGLYMIVDIKANVLKQLLDTYTETYPQLFDQLIIGIWNVEYLNKAKELFSKFKLCFIGLSVSAARTHFIDSVDFLSLPFAALAGHDGQLIIKEAHAKQKRVLTWTINDPLQMKTCVLWHVDGVIGDNVTVMLKNVHHVPKSLATKEEYQEFVNTDTYLASKRRRAYYYIVTKVMQLASWKVVGV</sequence>
<dbReference type="OrthoDB" id="1470350at2759"/>
<dbReference type="Proteomes" id="UP000650833">
    <property type="component" value="Unassembled WGS sequence"/>
</dbReference>
<proteinExistence type="predicted"/>
<dbReference type="Gene3D" id="3.20.20.190">
    <property type="entry name" value="Phosphatidylinositol (PI) phosphodiesterase"/>
    <property type="match status" value="1"/>
</dbReference>